<dbReference type="InterPro" id="IPR039663">
    <property type="entry name" value="AIP/AIPL1/TTC9"/>
</dbReference>
<evidence type="ECO:0000256" key="4">
    <source>
        <dbReference type="SAM" id="MobiDB-lite"/>
    </source>
</evidence>
<reference evidence="5 6" key="1">
    <citation type="journal article" date="2020" name="G3 (Bethesda)">
        <title>Improved Reference Genome for Cyclotella cryptica CCMP332, a Model for Cell Wall Morphogenesis, Salinity Adaptation, and Lipid Production in Diatoms (Bacillariophyta).</title>
        <authorList>
            <person name="Roberts W.R."/>
            <person name="Downey K.M."/>
            <person name="Ruck E.C."/>
            <person name="Traller J.C."/>
            <person name="Alverson A.J."/>
        </authorList>
    </citation>
    <scope>NUCLEOTIDE SEQUENCE [LARGE SCALE GENOMIC DNA]</scope>
    <source>
        <strain evidence="5 6">CCMP332</strain>
    </source>
</reference>
<accession>A0ABD3PEJ2</accession>
<dbReference type="Proteomes" id="UP001516023">
    <property type="component" value="Unassembled WGS sequence"/>
</dbReference>
<protein>
    <submittedName>
        <fullName evidence="5">Uncharacterized protein</fullName>
    </submittedName>
</protein>
<feature type="compositionally biased region" description="Polar residues" evidence="4">
    <location>
        <begin position="296"/>
        <end position="305"/>
    </location>
</feature>
<proteinExistence type="predicted"/>
<keyword evidence="2 3" id="KW-0802">TPR repeat</keyword>
<keyword evidence="6" id="KW-1185">Reference proteome</keyword>
<evidence type="ECO:0000313" key="5">
    <source>
        <dbReference type="EMBL" id="KAL3786488.1"/>
    </source>
</evidence>
<dbReference type="SUPFAM" id="SSF48452">
    <property type="entry name" value="TPR-like"/>
    <property type="match status" value="1"/>
</dbReference>
<comment type="caution">
    <text evidence="5">The sequence shown here is derived from an EMBL/GenBank/DDBJ whole genome shotgun (WGS) entry which is preliminary data.</text>
</comment>
<keyword evidence="1" id="KW-0677">Repeat</keyword>
<dbReference type="AlphaFoldDB" id="A0ABD3PEJ2"/>
<dbReference type="PANTHER" id="PTHR11242:SF0">
    <property type="entry name" value="TPR_REGION DOMAIN-CONTAINING PROTEIN"/>
    <property type="match status" value="1"/>
</dbReference>
<feature type="repeat" description="TPR" evidence="3">
    <location>
        <begin position="204"/>
        <end position="237"/>
    </location>
</feature>
<dbReference type="PANTHER" id="PTHR11242">
    <property type="entry name" value="ARYL HYDROCARBON RECEPTOR INTERACTING PROTEIN RELATED"/>
    <property type="match status" value="1"/>
</dbReference>
<name>A0ABD3PEJ2_9STRA</name>
<feature type="region of interest" description="Disordered" evidence="4">
    <location>
        <begin position="278"/>
        <end position="310"/>
    </location>
</feature>
<evidence type="ECO:0000256" key="1">
    <source>
        <dbReference type="ARBA" id="ARBA00022737"/>
    </source>
</evidence>
<organism evidence="5 6">
    <name type="scientific">Cyclotella cryptica</name>
    <dbReference type="NCBI Taxonomy" id="29204"/>
    <lineage>
        <taxon>Eukaryota</taxon>
        <taxon>Sar</taxon>
        <taxon>Stramenopiles</taxon>
        <taxon>Ochrophyta</taxon>
        <taxon>Bacillariophyta</taxon>
        <taxon>Coscinodiscophyceae</taxon>
        <taxon>Thalassiosirophycidae</taxon>
        <taxon>Stephanodiscales</taxon>
        <taxon>Stephanodiscaceae</taxon>
        <taxon>Cyclotella</taxon>
    </lineage>
</organism>
<dbReference type="PROSITE" id="PS50005">
    <property type="entry name" value="TPR"/>
    <property type="match status" value="1"/>
</dbReference>
<dbReference type="EMBL" id="JABMIG020000193">
    <property type="protein sequence ID" value="KAL3786488.1"/>
    <property type="molecule type" value="Genomic_DNA"/>
</dbReference>
<gene>
    <name evidence="5" type="ORF">HJC23_010654</name>
</gene>
<dbReference type="InterPro" id="IPR019734">
    <property type="entry name" value="TPR_rpt"/>
</dbReference>
<evidence type="ECO:0000313" key="6">
    <source>
        <dbReference type="Proteomes" id="UP001516023"/>
    </source>
</evidence>
<evidence type="ECO:0000256" key="2">
    <source>
        <dbReference type="ARBA" id="ARBA00022803"/>
    </source>
</evidence>
<sequence length="400" mass="44307">MSKETLESTKKMFFTASDLLQRINASIKDAAVGDDSLSSPPSVTSMGGFELQRKMPDGSYRPADERELAAADFQAKMKQAAEMTSSLTPQQKNEWAAGQRRQGNVLFGNGDYKEAMDVYLTCLVAMDVSSSSSSNSTETKCNEDEISPMAGITSSKSVNSKSEAEIQLPVLLNLALCALKLGMLSKAEQFCNYALELEAGQQSAKAYFRRGRIRMLLGNYVDAELDLDKALDLIEQSSVKDDASIILNEKQKLHGLVRQAEKNRKIQKKAMKRLFQSAEHDEGAKTIPGNSAVEKSVNQTSSDECSSLYPEKKTERRKYSSLRDDPTWDHSKVISDQSNDATGGLQVARNHVAWYLQMIGRCAQRLLDVIGYDDENQCNFTHGEDVYNSTASILTKKKDL</sequence>
<dbReference type="SMART" id="SM00028">
    <property type="entry name" value="TPR"/>
    <property type="match status" value="3"/>
</dbReference>
<evidence type="ECO:0000256" key="3">
    <source>
        <dbReference type="PROSITE-ProRule" id="PRU00339"/>
    </source>
</evidence>
<dbReference type="InterPro" id="IPR011990">
    <property type="entry name" value="TPR-like_helical_dom_sf"/>
</dbReference>
<dbReference type="Gene3D" id="1.25.40.10">
    <property type="entry name" value="Tetratricopeptide repeat domain"/>
    <property type="match status" value="1"/>
</dbReference>